<sequence length="141" mass="16100">MENLHYLLMKTNSIFARKIMYEANKIGLTSGQPKVLYFLSKFKEADQKTIANYLEIEQTTVGSILLGMEKAGLIERKQHEGNRRSLYVSLTNKGKEISKSMLDIFEKIENEAIKNIPKDKQEELKSLLAEICKSLTDNGVE</sequence>
<keyword evidence="3" id="KW-0804">Transcription</keyword>
<evidence type="ECO:0000256" key="1">
    <source>
        <dbReference type="ARBA" id="ARBA00023015"/>
    </source>
</evidence>
<dbReference type="PROSITE" id="PS50995">
    <property type="entry name" value="HTH_MARR_2"/>
    <property type="match status" value="1"/>
</dbReference>
<dbReference type="PANTHER" id="PTHR42756:SF1">
    <property type="entry name" value="TRANSCRIPTIONAL REPRESSOR OF EMRAB OPERON"/>
    <property type="match status" value="1"/>
</dbReference>
<dbReference type="PROSITE" id="PS01117">
    <property type="entry name" value="HTH_MARR_1"/>
    <property type="match status" value="1"/>
</dbReference>
<dbReference type="SUPFAM" id="SSF46785">
    <property type="entry name" value="Winged helix' DNA-binding domain"/>
    <property type="match status" value="1"/>
</dbReference>
<proteinExistence type="predicted"/>
<dbReference type="InterPro" id="IPR000835">
    <property type="entry name" value="HTH_MarR-typ"/>
</dbReference>
<dbReference type="PRINTS" id="PR00598">
    <property type="entry name" value="HTHMARR"/>
</dbReference>
<keyword evidence="6" id="KW-1185">Reference proteome</keyword>
<protein>
    <submittedName>
        <fullName evidence="5">MarR family transcriptional regulator</fullName>
    </submittedName>
</protein>
<evidence type="ECO:0000259" key="4">
    <source>
        <dbReference type="PROSITE" id="PS50995"/>
    </source>
</evidence>
<dbReference type="GO" id="GO:0003677">
    <property type="term" value="F:DNA binding"/>
    <property type="evidence" value="ECO:0007669"/>
    <property type="project" value="UniProtKB-KW"/>
</dbReference>
<dbReference type="AlphaFoldDB" id="A0A0G4K536"/>
<keyword evidence="2" id="KW-0238">DNA-binding</keyword>
<dbReference type="Pfam" id="PF01047">
    <property type="entry name" value="MarR"/>
    <property type="match status" value="1"/>
</dbReference>
<evidence type="ECO:0000256" key="3">
    <source>
        <dbReference type="ARBA" id="ARBA00023163"/>
    </source>
</evidence>
<dbReference type="GO" id="GO:0003700">
    <property type="term" value="F:DNA-binding transcription factor activity"/>
    <property type="evidence" value="ECO:0007669"/>
    <property type="project" value="InterPro"/>
</dbReference>
<name>A0A0G4K536_9SPIR</name>
<dbReference type="EMBL" id="CVLB01000001">
    <property type="protein sequence ID" value="CRF32286.1"/>
    <property type="molecule type" value="Genomic_DNA"/>
</dbReference>
<feature type="domain" description="HTH marR-type" evidence="4">
    <location>
        <begin position="1"/>
        <end position="133"/>
    </location>
</feature>
<reference evidence="6" key="1">
    <citation type="submission" date="2015-04" db="EMBL/GenBank/DDBJ databases">
        <authorList>
            <person name="Mushtaq Mamoona"/>
        </authorList>
    </citation>
    <scope>NUCLEOTIDE SEQUENCE [LARGE SCALE GENOMIC DNA]</scope>
    <source>
        <strain evidence="6">AN4859/03</strain>
    </source>
</reference>
<evidence type="ECO:0000256" key="2">
    <source>
        <dbReference type="ARBA" id="ARBA00023125"/>
    </source>
</evidence>
<organism evidence="5 6">
    <name type="scientific">Brachyspira suanatina</name>
    <dbReference type="NCBI Taxonomy" id="381802"/>
    <lineage>
        <taxon>Bacteria</taxon>
        <taxon>Pseudomonadati</taxon>
        <taxon>Spirochaetota</taxon>
        <taxon>Spirochaetia</taxon>
        <taxon>Brachyspirales</taxon>
        <taxon>Brachyspiraceae</taxon>
        <taxon>Brachyspira</taxon>
    </lineage>
</organism>
<dbReference type="Gene3D" id="1.10.10.10">
    <property type="entry name" value="Winged helix-like DNA-binding domain superfamily/Winged helix DNA-binding domain"/>
    <property type="match status" value="1"/>
</dbReference>
<dbReference type="SMART" id="SM00347">
    <property type="entry name" value="HTH_MARR"/>
    <property type="match status" value="1"/>
</dbReference>
<keyword evidence="1" id="KW-0805">Transcription regulation</keyword>
<dbReference type="InterPro" id="IPR023187">
    <property type="entry name" value="Tscrpt_reg_MarR-type_CS"/>
</dbReference>
<dbReference type="InterPro" id="IPR036390">
    <property type="entry name" value="WH_DNA-bd_sf"/>
</dbReference>
<accession>A0A0G4K536</accession>
<evidence type="ECO:0000313" key="6">
    <source>
        <dbReference type="Proteomes" id="UP000043763"/>
    </source>
</evidence>
<dbReference type="Proteomes" id="UP000043763">
    <property type="component" value="Unassembled WGS sequence"/>
</dbReference>
<dbReference type="PANTHER" id="PTHR42756">
    <property type="entry name" value="TRANSCRIPTIONAL REGULATOR, MARR"/>
    <property type="match status" value="1"/>
</dbReference>
<gene>
    <name evidence="5" type="ORF">BRSU_0696</name>
</gene>
<dbReference type="InterPro" id="IPR036388">
    <property type="entry name" value="WH-like_DNA-bd_sf"/>
</dbReference>
<evidence type="ECO:0000313" key="5">
    <source>
        <dbReference type="EMBL" id="CRF32286.1"/>
    </source>
</evidence>